<protein>
    <submittedName>
        <fullName evidence="1">Uncharacterized protein</fullName>
    </submittedName>
</protein>
<proteinExistence type="predicted"/>
<comment type="caution">
    <text evidence="1">The sequence shown here is derived from an EMBL/GenBank/DDBJ whole genome shotgun (WGS) entry which is preliminary data.</text>
</comment>
<dbReference type="EMBL" id="JBIXKD010000010">
    <property type="protein sequence ID" value="MFJ5321931.1"/>
    <property type="molecule type" value="Genomic_DNA"/>
</dbReference>
<organism evidence="1 2">
    <name type="scientific">Pectobacterium parvum</name>
    <dbReference type="NCBI Taxonomy" id="2778550"/>
    <lineage>
        <taxon>Bacteria</taxon>
        <taxon>Pseudomonadati</taxon>
        <taxon>Pseudomonadota</taxon>
        <taxon>Gammaproteobacteria</taxon>
        <taxon>Enterobacterales</taxon>
        <taxon>Pectobacteriaceae</taxon>
        <taxon>Pectobacterium</taxon>
    </lineage>
</organism>
<reference evidence="1 2" key="1">
    <citation type="submission" date="2024-10" db="EMBL/GenBank/DDBJ databases">
        <authorList>
            <person name="Lu C.-H."/>
        </authorList>
    </citation>
    <scope>NUCLEOTIDE SEQUENCE [LARGE SCALE GENOMIC DNA]</scope>
    <source>
        <strain evidence="1 2">22QBSP01-2</strain>
    </source>
</reference>
<accession>A0ABW8FYM6</accession>
<dbReference type="GeneID" id="301196141"/>
<gene>
    <name evidence="1" type="ORF">ACIPSN_11310</name>
</gene>
<evidence type="ECO:0000313" key="2">
    <source>
        <dbReference type="Proteomes" id="UP001617714"/>
    </source>
</evidence>
<keyword evidence="2" id="KW-1185">Reference proteome</keyword>
<evidence type="ECO:0000313" key="1">
    <source>
        <dbReference type="EMBL" id="MFJ5321931.1"/>
    </source>
</evidence>
<dbReference type="Proteomes" id="UP001617714">
    <property type="component" value="Unassembled WGS sequence"/>
</dbReference>
<name>A0ABW8FYM6_9GAMM</name>
<sequence length="47" mass="5483">MEATVVDTSFIDALYELRHEPHLRLPIQEESDTNALFTLIQQEKARL</sequence>
<dbReference type="RefSeq" id="WP_224651332.1">
    <property type="nucleotide sequence ID" value="NZ_CP046377.1"/>
</dbReference>